<evidence type="ECO:0000256" key="1">
    <source>
        <dbReference type="ARBA" id="ARBA00022692"/>
    </source>
</evidence>
<dbReference type="AlphaFoldDB" id="A0A212RDW0"/>
<dbReference type="InterPro" id="IPR007667">
    <property type="entry name" value="Hypoxia_induced_domain"/>
</dbReference>
<dbReference type="Proteomes" id="UP000197065">
    <property type="component" value="Unassembled WGS sequence"/>
</dbReference>
<name>A0A212RDW0_9PROT</name>
<feature type="transmembrane region" description="Helical" evidence="4">
    <location>
        <begin position="47"/>
        <end position="63"/>
    </location>
</feature>
<dbReference type="EMBL" id="FYEH01000007">
    <property type="protein sequence ID" value="SNB70461.1"/>
    <property type="molecule type" value="Genomic_DNA"/>
</dbReference>
<evidence type="ECO:0000259" key="5">
    <source>
        <dbReference type="PROSITE" id="PS51503"/>
    </source>
</evidence>
<keyword evidence="7" id="KW-1185">Reference proteome</keyword>
<evidence type="ECO:0000256" key="2">
    <source>
        <dbReference type="ARBA" id="ARBA00022989"/>
    </source>
</evidence>
<evidence type="ECO:0000313" key="6">
    <source>
        <dbReference type="EMBL" id="SNB70461.1"/>
    </source>
</evidence>
<keyword evidence="3 4" id="KW-0472">Membrane</keyword>
<dbReference type="OrthoDB" id="7284889at2"/>
<organism evidence="6 7">
    <name type="scientific">Arboricoccus pini</name>
    <dbReference type="NCBI Taxonomy" id="1963835"/>
    <lineage>
        <taxon>Bacteria</taxon>
        <taxon>Pseudomonadati</taxon>
        <taxon>Pseudomonadota</taxon>
        <taxon>Alphaproteobacteria</taxon>
        <taxon>Geminicoccales</taxon>
        <taxon>Geminicoccaceae</taxon>
        <taxon>Arboricoccus</taxon>
    </lineage>
</organism>
<accession>A0A212RDW0</accession>
<dbReference type="PROSITE" id="PS51503">
    <property type="entry name" value="HIG1"/>
    <property type="match status" value="1"/>
</dbReference>
<dbReference type="RefSeq" id="WP_088561765.1">
    <property type="nucleotide sequence ID" value="NZ_FYEH01000007.1"/>
</dbReference>
<evidence type="ECO:0000313" key="7">
    <source>
        <dbReference type="Proteomes" id="UP000197065"/>
    </source>
</evidence>
<keyword evidence="1 4" id="KW-0812">Transmembrane</keyword>
<feature type="domain" description="HIG1" evidence="5">
    <location>
        <begin position="1"/>
        <end position="64"/>
    </location>
</feature>
<gene>
    <name evidence="6" type="ORF">SAMN07250955_107207</name>
</gene>
<proteinExistence type="predicted"/>
<reference evidence="6 7" key="1">
    <citation type="submission" date="2017-06" db="EMBL/GenBank/DDBJ databases">
        <authorList>
            <person name="Kim H.J."/>
            <person name="Triplett B.A."/>
        </authorList>
    </citation>
    <scope>NUCLEOTIDE SEQUENCE [LARGE SCALE GENOMIC DNA]</scope>
    <source>
        <strain evidence="6 7">B29T1</strain>
    </source>
</reference>
<evidence type="ECO:0000256" key="4">
    <source>
        <dbReference type="SAM" id="Phobius"/>
    </source>
</evidence>
<feature type="transmembrane region" description="Helical" evidence="4">
    <location>
        <begin position="6"/>
        <end position="27"/>
    </location>
</feature>
<evidence type="ECO:0000256" key="3">
    <source>
        <dbReference type="ARBA" id="ARBA00023136"/>
    </source>
</evidence>
<sequence length="64" mass="6842">MIIANTLLAILMAATLAVLVTGVLGFLKGGPFNQRYGNRLMQARVGLQFACLVLVAIILFAHLT</sequence>
<protein>
    <submittedName>
        <fullName evidence="6">Hypoxia induced protein conserved region</fullName>
    </submittedName>
</protein>
<keyword evidence="2 4" id="KW-1133">Transmembrane helix</keyword>
<dbReference type="NCBIfam" id="NF033233">
    <property type="entry name" value="twin_helix"/>
    <property type="match status" value="1"/>
</dbReference>
<dbReference type="Pfam" id="PF04588">
    <property type="entry name" value="HIG_1_N"/>
    <property type="match status" value="1"/>
</dbReference>